<comment type="pathway">
    <text evidence="2">Amino-acid degradation; L-valine degradation.</text>
</comment>
<dbReference type="GO" id="GO:0009083">
    <property type="term" value="P:branched-chain amino acid catabolic process"/>
    <property type="evidence" value="ECO:0007669"/>
    <property type="project" value="UniProtKB-KW"/>
</dbReference>
<gene>
    <name evidence="9" type="primary">acrC</name>
    <name evidence="9" type="ORF">WYH_02987</name>
</gene>
<protein>
    <submittedName>
        <fullName evidence="9">Acryloyl-CoA reductase (NADH)</fullName>
        <ecNumber evidence="9">1.3.1.95</ecNumber>
    </submittedName>
</protein>
<dbReference type="GO" id="GO:0050660">
    <property type="term" value="F:flavin adenine dinucleotide binding"/>
    <property type="evidence" value="ECO:0007669"/>
    <property type="project" value="InterPro"/>
</dbReference>
<dbReference type="InterPro" id="IPR006089">
    <property type="entry name" value="Acyl-CoA_DH_CS"/>
</dbReference>
<evidence type="ECO:0000256" key="1">
    <source>
        <dbReference type="ARBA" id="ARBA00001974"/>
    </source>
</evidence>
<evidence type="ECO:0000313" key="9">
    <source>
        <dbReference type="EMBL" id="AKH44008.1"/>
    </source>
</evidence>
<dbReference type="FunFam" id="2.40.110.10:FF:000001">
    <property type="entry name" value="Acyl-CoA dehydrogenase, mitochondrial"/>
    <property type="match status" value="1"/>
</dbReference>
<keyword evidence="10" id="KW-1185">Reference proteome</keyword>
<dbReference type="GO" id="GO:0003995">
    <property type="term" value="F:acyl-CoA dehydrogenase activity"/>
    <property type="evidence" value="ECO:0007669"/>
    <property type="project" value="InterPro"/>
</dbReference>
<evidence type="ECO:0000256" key="3">
    <source>
        <dbReference type="ARBA" id="ARBA00009347"/>
    </source>
</evidence>
<dbReference type="KEGG" id="aay:WYH_02987"/>
<dbReference type="InterPro" id="IPR046373">
    <property type="entry name" value="Acyl-CoA_Oxase/DH_mid-dom_sf"/>
</dbReference>
<evidence type="ECO:0000313" key="10">
    <source>
        <dbReference type="Proteomes" id="UP000034392"/>
    </source>
</evidence>
<dbReference type="FunFam" id="1.20.140.10:FF:000001">
    <property type="entry name" value="Acyl-CoA dehydrogenase"/>
    <property type="match status" value="1"/>
</dbReference>
<dbReference type="Pfam" id="PF02770">
    <property type="entry name" value="Acyl-CoA_dh_M"/>
    <property type="match status" value="1"/>
</dbReference>
<dbReference type="AlphaFoldDB" id="A0A0F7KUI4"/>
<dbReference type="PROSITE" id="PS00072">
    <property type="entry name" value="ACYL_COA_DH_1"/>
    <property type="match status" value="1"/>
</dbReference>
<dbReference type="Gene3D" id="1.10.540.10">
    <property type="entry name" value="Acyl-CoA dehydrogenase/oxidase, N-terminal domain"/>
    <property type="match status" value="1"/>
</dbReference>
<evidence type="ECO:0000256" key="8">
    <source>
        <dbReference type="RuleBase" id="RU362125"/>
    </source>
</evidence>
<dbReference type="SUPFAM" id="SSF47203">
    <property type="entry name" value="Acyl-CoA dehydrogenase C-terminal domain-like"/>
    <property type="match status" value="1"/>
</dbReference>
<dbReference type="Pfam" id="PF00441">
    <property type="entry name" value="Acyl-CoA_dh_1"/>
    <property type="match status" value="1"/>
</dbReference>
<dbReference type="Pfam" id="PF02771">
    <property type="entry name" value="Acyl-CoA_dh_N"/>
    <property type="match status" value="1"/>
</dbReference>
<comment type="cofactor">
    <cofactor evidence="1 8">
        <name>FAD</name>
        <dbReference type="ChEBI" id="CHEBI:57692"/>
    </cofactor>
</comment>
<dbReference type="InterPro" id="IPR006091">
    <property type="entry name" value="Acyl-CoA_Oxase/DH_mid-dom"/>
</dbReference>
<sequence length="381" mass="41542">MTGQFALTDDQLAIQDMARRFTADNITPHAAEWDDKHIFPQDVIRAAAELGFASIYVSEENGGIGLGRLEAALIMEAMAYGCPATSAFLSIHNMASWMLDRFGSDVVREKYLPRLIGMDWMASYCLTEPSSGSDAAALKTRAVRDGDDWVVSGTKQFISGAGVNDLYLTMVRTGDDGPGGISCLAIEKTMQGVSFGAPERKLGWHAQPTASLILDEVRVPAENMVGDEGEGFRIAMMGLDGGRLNIGACSLGGAQRCLDEAIGYTKDRKQFGRAIADFQNTQFTLADMATELEAARALLYLAAAKVTEDAPDKTRFAAMAKRFATDTGSAVVDRALQLHGGYGYLQDYPVERFWRDLRVHSILEGTNQIMRLIIGRDLLRD</sequence>
<comment type="similarity">
    <text evidence="3 8">Belongs to the acyl-CoA dehydrogenase family.</text>
</comment>
<dbReference type="Gene3D" id="2.40.110.10">
    <property type="entry name" value="Butyryl-CoA Dehydrogenase, subunit A, domain 2"/>
    <property type="match status" value="1"/>
</dbReference>
<proteinExistence type="inferred from homology"/>
<evidence type="ECO:0000256" key="4">
    <source>
        <dbReference type="ARBA" id="ARBA00022456"/>
    </source>
</evidence>
<dbReference type="EC" id="1.3.1.95" evidence="9"/>
<dbReference type="STRING" id="1267766.WYH_02987"/>
<dbReference type="InterPro" id="IPR036250">
    <property type="entry name" value="AcylCo_DH-like_C"/>
</dbReference>
<dbReference type="Gene3D" id="1.20.140.10">
    <property type="entry name" value="Butyryl-CoA Dehydrogenase, subunit A, domain 3"/>
    <property type="match status" value="1"/>
</dbReference>
<dbReference type="GO" id="GO:0043958">
    <property type="term" value="F:acryloyl-CoA reductase (NADH) activity"/>
    <property type="evidence" value="ECO:0007669"/>
    <property type="project" value="UniProtKB-EC"/>
</dbReference>
<keyword evidence="7 8" id="KW-0560">Oxidoreductase</keyword>
<organism evidence="9 10">
    <name type="scientific">Croceibacterium atlanticum</name>
    <dbReference type="NCBI Taxonomy" id="1267766"/>
    <lineage>
        <taxon>Bacteria</taxon>
        <taxon>Pseudomonadati</taxon>
        <taxon>Pseudomonadota</taxon>
        <taxon>Alphaproteobacteria</taxon>
        <taxon>Sphingomonadales</taxon>
        <taxon>Erythrobacteraceae</taxon>
        <taxon>Croceibacterium</taxon>
    </lineage>
</organism>
<accession>A0A0F7KUI4</accession>
<dbReference type="PANTHER" id="PTHR43831">
    <property type="entry name" value="ISOBUTYRYL-COA DEHYDROGENASE"/>
    <property type="match status" value="1"/>
</dbReference>
<dbReference type="InterPro" id="IPR013786">
    <property type="entry name" value="AcylCoA_DH/ox_N"/>
</dbReference>
<keyword evidence="4" id="KW-0101">Branched-chain amino acid catabolism</keyword>
<dbReference type="Proteomes" id="UP000034392">
    <property type="component" value="Chromosome"/>
</dbReference>
<evidence type="ECO:0000256" key="2">
    <source>
        <dbReference type="ARBA" id="ARBA00005109"/>
    </source>
</evidence>
<dbReference type="InterPro" id="IPR037069">
    <property type="entry name" value="AcylCoA_DH/ox_N_sf"/>
</dbReference>
<dbReference type="RefSeq" id="WP_046904427.1">
    <property type="nucleotide sequence ID" value="NZ_CP011452.2"/>
</dbReference>
<dbReference type="OrthoDB" id="7459120at2"/>
<dbReference type="PROSITE" id="PS00073">
    <property type="entry name" value="ACYL_COA_DH_2"/>
    <property type="match status" value="1"/>
</dbReference>
<reference evidence="9" key="1">
    <citation type="submission" date="2015-05" db="EMBL/GenBank/DDBJ databases">
        <title>The complete genome of Altererythrobacter atlanticus strain 26DY36.</title>
        <authorList>
            <person name="Wu Y.-H."/>
            <person name="Cheng H."/>
            <person name="Wu X.-W."/>
        </authorList>
    </citation>
    <scope>NUCLEOTIDE SEQUENCE [LARGE SCALE GENOMIC DNA]</scope>
    <source>
        <strain evidence="9">26DY36</strain>
    </source>
</reference>
<evidence type="ECO:0000256" key="7">
    <source>
        <dbReference type="ARBA" id="ARBA00023002"/>
    </source>
</evidence>
<keyword evidence="6 8" id="KW-0274">FAD</keyword>
<dbReference type="SUPFAM" id="SSF56645">
    <property type="entry name" value="Acyl-CoA dehydrogenase NM domain-like"/>
    <property type="match status" value="1"/>
</dbReference>
<dbReference type="InterPro" id="IPR009075">
    <property type="entry name" value="AcylCo_DH/oxidase_C"/>
</dbReference>
<dbReference type="PANTHER" id="PTHR43831:SF1">
    <property type="entry name" value="ISOBUTYRYL-COA DEHYDROGENASE, MITOCHONDRIAL"/>
    <property type="match status" value="1"/>
</dbReference>
<dbReference type="PIRSF" id="PIRSF016578">
    <property type="entry name" value="HsaA"/>
    <property type="match status" value="1"/>
</dbReference>
<dbReference type="InterPro" id="IPR009100">
    <property type="entry name" value="AcylCoA_DH/oxidase_NM_dom_sf"/>
</dbReference>
<keyword evidence="5 8" id="KW-0285">Flavoprotein</keyword>
<evidence type="ECO:0000256" key="6">
    <source>
        <dbReference type="ARBA" id="ARBA00022827"/>
    </source>
</evidence>
<dbReference type="EMBL" id="CP011452">
    <property type="protein sequence ID" value="AKH44008.1"/>
    <property type="molecule type" value="Genomic_DNA"/>
</dbReference>
<dbReference type="PATRIC" id="fig|1267766.3.peg.3023"/>
<dbReference type="InterPro" id="IPR052547">
    <property type="entry name" value="Mito_Isobutyryl-CoADH"/>
</dbReference>
<evidence type="ECO:0000256" key="5">
    <source>
        <dbReference type="ARBA" id="ARBA00022630"/>
    </source>
</evidence>
<name>A0A0F7KUI4_9SPHN</name>